<dbReference type="GO" id="GO:0003684">
    <property type="term" value="F:damaged DNA binding"/>
    <property type="evidence" value="ECO:0007669"/>
    <property type="project" value="InterPro"/>
</dbReference>
<dbReference type="GO" id="GO:0004386">
    <property type="term" value="F:helicase activity"/>
    <property type="evidence" value="ECO:0007669"/>
    <property type="project" value="UniProtKB-KW"/>
</dbReference>
<organism evidence="14 15">
    <name type="scientific">Strigomonas culicis</name>
    <dbReference type="NCBI Taxonomy" id="28005"/>
    <lineage>
        <taxon>Eukaryota</taxon>
        <taxon>Discoba</taxon>
        <taxon>Euglenozoa</taxon>
        <taxon>Kinetoplastea</taxon>
        <taxon>Metakinetoplastina</taxon>
        <taxon>Trypanosomatida</taxon>
        <taxon>Trypanosomatidae</taxon>
        <taxon>Strigomonadinae</taxon>
        <taxon>Strigomonas</taxon>
    </lineage>
</organism>
<keyword evidence="11" id="KW-0539">Nucleus</keyword>
<reference evidence="14 15" key="1">
    <citation type="journal article" date="2013" name="PLoS ONE">
        <title>Predicting the Proteins of Angomonas deanei, Strigomonas culicis and Their Respective Endosymbionts Reveals New Aspects of the Trypanosomatidae Family.</title>
        <authorList>
            <person name="Motta M.C."/>
            <person name="Martins A.C."/>
            <person name="de Souza S.S."/>
            <person name="Catta-Preta C.M."/>
            <person name="Silva R."/>
            <person name="Klein C.C."/>
            <person name="de Almeida L.G."/>
            <person name="de Lima Cunha O."/>
            <person name="Ciapina L.P."/>
            <person name="Brocchi M."/>
            <person name="Colabardini A.C."/>
            <person name="de Araujo Lima B."/>
            <person name="Machado C.R."/>
            <person name="de Almeida Soares C.M."/>
            <person name="Probst C.M."/>
            <person name="de Menezes C.B."/>
            <person name="Thompson C.E."/>
            <person name="Bartholomeu D.C."/>
            <person name="Gradia D.F."/>
            <person name="Pavoni D.P."/>
            <person name="Grisard E.C."/>
            <person name="Fantinatti-Garboggini F."/>
            <person name="Marchini F.K."/>
            <person name="Rodrigues-Luiz G.F."/>
            <person name="Wagner G."/>
            <person name="Goldman G.H."/>
            <person name="Fietto J.L."/>
            <person name="Elias M.C."/>
            <person name="Goldman M.H."/>
            <person name="Sagot M.F."/>
            <person name="Pereira M."/>
            <person name="Stoco P.H."/>
            <person name="de Mendonca-Neto R.P."/>
            <person name="Teixeira S.M."/>
            <person name="Maciel T.E."/>
            <person name="de Oliveira Mendes T.A."/>
            <person name="Urmenyi T.P."/>
            <person name="de Souza W."/>
            <person name="Schenkman S."/>
            <person name="de Vasconcelos A.T."/>
        </authorList>
    </citation>
    <scope>NUCLEOTIDE SEQUENCE [LARGE SCALE GENOMIC DNA]</scope>
</reference>
<dbReference type="SUPFAM" id="SSF53300">
    <property type="entry name" value="vWA-like"/>
    <property type="match status" value="1"/>
</dbReference>
<dbReference type="Gene3D" id="3.40.50.410">
    <property type="entry name" value="von Willebrand factor, type A domain"/>
    <property type="match status" value="1"/>
</dbReference>
<dbReference type="InterPro" id="IPR024193">
    <property type="entry name" value="Ku80"/>
</dbReference>
<dbReference type="InterPro" id="IPR036465">
    <property type="entry name" value="vWFA_dom_sf"/>
</dbReference>
<dbReference type="Gene3D" id="1.10.1600.10">
    <property type="match status" value="1"/>
</dbReference>
<dbReference type="Pfam" id="PF02735">
    <property type="entry name" value="Ku"/>
    <property type="match status" value="1"/>
</dbReference>
<dbReference type="Pfam" id="PF03731">
    <property type="entry name" value="Ku_N"/>
    <property type="match status" value="1"/>
</dbReference>
<keyword evidence="3" id="KW-0547">Nucleotide-binding</keyword>
<dbReference type="OrthoDB" id="30826at2759"/>
<comment type="subcellular location">
    <subcellularLocation>
        <location evidence="1">Nucleus</location>
    </subcellularLocation>
</comment>
<name>S9UV21_9TRYP</name>
<dbReference type="InterPro" id="IPR014893">
    <property type="entry name" value="Ku_PK_bind"/>
</dbReference>
<evidence type="ECO:0000313" key="14">
    <source>
        <dbReference type="EMBL" id="EPY34772.1"/>
    </source>
</evidence>
<dbReference type="GO" id="GO:0006303">
    <property type="term" value="P:double-strand break repair via nonhomologous end joining"/>
    <property type="evidence" value="ECO:0007669"/>
    <property type="project" value="InterPro"/>
</dbReference>
<protein>
    <submittedName>
        <fullName evidence="14">ATP-dependent DNA helicase 2 subunit 2</fullName>
    </submittedName>
</protein>
<keyword evidence="8" id="KW-0238">DNA-binding</keyword>
<comment type="similarity">
    <text evidence="2">Belongs to the ku80 family.</text>
</comment>
<dbReference type="AlphaFoldDB" id="S9UV21"/>
<dbReference type="GO" id="GO:0003690">
    <property type="term" value="F:double-stranded DNA binding"/>
    <property type="evidence" value="ECO:0007669"/>
    <property type="project" value="TreeGrafter"/>
</dbReference>
<keyword evidence="4" id="KW-0227">DNA damage</keyword>
<dbReference type="CDD" id="cd00873">
    <property type="entry name" value="KU80"/>
    <property type="match status" value="1"/>
</dbReference>
<evidence type="ECO:0000256" key="5">
    <source>
        <dbReference type="ARBA" id="ARBA00022801"/>
    </source>
</evidence>
<keyword evidence="10" id="KW-0234">DNA repair</keyword>
<evidence type="ECO:0000256" key="11">
    <source>
        <dbReference type="ARBA" id="ARBA00023242"/>
    </source>
</evidence>
<dbReference type="PANTHER" id="PTHR12604:SF4">
    <property type="entry name" value="X-RAY REPAIR CROSS-COMPLEMENTING PROTEIN 5"/>
    <property type="match status" value="1"/>
</dbReference>
<evidence type="ECO:0000256" key="3">
    <source>
        <dbReference type="ARBA" id="ARBA00022741"/>
    </source>
</evidence>
<dbReference type="GO" id="GO:0000723">
    <property type="term" value="P:telomere maintenance"/>
    <property type="evidence" value="ECO:0007669"/>
    <property type="project" value="InterPro"/>
</dbReference>
<dbReference type="GO" id="GO:0006310">
    <property type="term" value="P:DNA recombination"/>
    <property type="evidence" value="ECO:0007669"/>
    <property type="project" value="UniProtKB-KW"/>
</dbReference>
<feature type="compositionally biased region" description="Acidic residues" evidence="12">
    <location>
        <begin position="712"/>
        <end position="725"/>
    </location>
</feature>
<dbReference type="SUPFAM" id="SSF100939">
    <property type="entry name" value="SPOC domain-like"/>
    <property type="match status" value="1"/>
</dbReference>
<accession>S9UV21</accession>
<dbReference type="Gene3D" id="1.25.40.240">
    <property type="entry name" value="Ku, C-terminal domain"/>
    <property type="match status" value="1"/>
</dbReference>
<dbReference type="GO" id="GO:0005524">
    <property type="term" value="F:ATP binding"/>
    <property type="evidence" value="ECO:0007669"/>
    <property type="project" value="UniProtKB-KW"/>
</dbReference>
<comment type="caution">
    <text evidence="14">The sequence shown here is derived from an EMBL/GenBank/DDBJ whole genome shotgun (WGS) entry which is preliminary data.</text>
</comment>
<evidence type="ECO:0000256" key="12">
    <source>
        <dbReference type="SAM" id="MobiDB-lite"/>
    </source>
</evidence>
<dbReference type="InterPro" id="IPR016194">
    <property type="entry name" value="SPOC-like_C_dom_sf"/>
</dbReference>
<feature type="region of interest" description="Disordered" evidence="12">
    <location>
        <begin position="705"/>
        <end position="725"/>
    </location>
</feature>
<evidence type="ECO:0000256" key="2">
    <source>
        <dbReference type="ARBA" id="ARBA00007726"/>
    </source>
</evidence>
<evidence type="ECO:0000313" key="15">
    <source>
        <dbReference type="Proteomes" id="UP000015354"/>
    </source>
</evidence>
<dbReference type="EMBL" id="ATMH01001330">
    <property type="protein sequence ID" value="EPY34772.1"/>
    <property type="molecule type" value="Genomic_DNA"/>
</dbReference>
<keyword evidence="6 14" id="KW-0347">Helicase</keyword>
<dbReference type="Proteomes" id="UP000015354">
    <property type="component" value="Unassembled WGS sequence"/>
</dbReference>
<dbReference type="Pfam" id="PF08785">
    <property type="entry name" value="Ku_PK_bind"/>
    <property type="match status" value="1"/>
</dbReference>
<dbReference type="InterPro" id="IPR006164">
    <property type="entry name" value="DNA_bd_Ku70/Ku80"/>
</dbReference>
<keyword evidence="5" id="KW-0378">Hydrolase</keyword>
<evidence type="ECO:0000256" key="1">
    <source>
        <dbReference type="ARBA" id="ARBA00004123"/>
    </source>
</evidence>
<keyword evidence="15" id="KW-1185">Reference proteome</keyword>
<dbReference type="GO" id="GO:0043564">
    <property type="term" value="C:Ku70:Ku80 complex"/>
    <property type="evidence" value="ECO:0007669"/>
    <property type="project" value="InterPro"/>
</dbReference>
<dbReference type="SUPFAM" id="SSF101420">
    <property type="entry name" value="C-terminal domain of Ku80"/>
    <property type="match status" value="1"/>
</dbReference>
<dbReference type="SMART" id="SM00559">
    <property type="entry name" value="Ku78"/>
    <property type="match status" value="1"/>
</dbReference>
<dbReference type="GO" id="GO:0016787">
    <property type="term" value="F:hydrolase activity"/>
    <property type="evidence" value="ECO:0007669"/>
    <property type="project" value="UniProtKB-KW"/>
</dbReference>
<sequence>MSKTACVYALDLTCSPEHLGGARQVCELAATDRMLYAPNDELGLVFAGTAETQNPLAAAGRGDRYVHITVMSALAPPSLEHLAPLQALPQHVAASQRAGSPPGDLLDTLVVCADLLQGKAGSRQARKTIYLVTEARHEVQRKEEIASVMDALREQAISVVVVGVHFSESSADLGGDWASLPTKAQNERVLHFLCDTVGLSSTVVSVAEALEGLTTLRPRKVAQRALSKVPLVLGDVRIAVQFFTKTIETRVPSLKKVTAAGEEVVLQPTYLCVSGDQADHTVPPEARIRAYHYGRSLIPCTEADVRAMKVQGGRALEGLAFVRRAEVPPFILMGGVKAVLPLAGDLVGQRGFSSLTRAMTELDRVLVVRYVATKSSAPVLGVLSPAVAESGDDLLYFAPLPFAEDVRAFRFSEHTEVQCTAAETALVDALVDELTVDDEVLLPDDTFNPVYHQFYHTVLARLRAALAPPADGDGDGLPPLMPQLASTSTAFTAAGNPLAPVLQRAADTLQRVAEAFPYEEADPEQERARHRFWFRTAANVDAAAPATVAAGAKGGGWSEAPTVPARVDAASAAADHVTTIDPAGSFTALHAARQKDAVGRGRAMDELCDVLLQLLRLSWKDAQYGKCDDGLRALRVCCVAEGEPGYYNSFLIKLSLLATELGHRESYWEPRMRAEKGLRPIARAECTNSTLADEAAVAAFLSEDREEAAPELPEEEDEDILDLIS</sequence>
<dbReference type="GO" id="GO:0042162">
    <property type="term" value="F:telomeric DNA binding"/>
    <property type="evidence" value="ECO:0007669"/>
    <property type="project" value="InterPro"/>
</dbReference>
<dbReference type="InterPro" id="IPR005161">
    <property type="entry name" value="Ku_N"/>
</dbReference>
<dbReference type="InterPro" id="IPR036494">
    <property type="entry name" value="Ku_C_sf"/>
</dbReference>
<dbReference type="Gene3D" id="2.40.290.10">
    <property type="match status" value="1"/>
</dbReference>
<keyword evidence="7" id="KW-0067">ATP-binding</keyword>
<feature type="domain" description="Ku" evidence="13">
    <location>
        <begin position="279"/>
        <end position="417"/>
    </location>
</feature>
<evidence type="ECO:0000256" key="4">
    <source>
        <dbReference type="ARBA" id="ARBA00022763"/>
    </source>
</evidence>
<evidence type="ECO:0000259" key="13">
    <source>
        <dbReference type="SMART" id="SM00559"/>
    </source>
</evidence>
<dbReference type="PANTHER" id="PTHR12604">
    <property type="entry name" value="KU AUTOANTIGEN DNA HELICASE"/>
    <property type="match status" value="1"/>
</dbReference>
<evidence type="ECO:0000256" key="8">
    <source>
        <dbReference type="ARBA" id="ARBA00023125"/>
    </source>
</evidence>
<gene>
    <name evidence="14" type="ORF">STCU_01330</name>
</gene>
<keyword evidence="9" id="KW-0233">DNA recombination</keyword>
<evidence type="ECO:0000256" key="9">
    <source>
        <dbReference type="ARBA" id="ARBA00023172"/>
    </source>
</evidence>
<proteinExistence type="inferred from homology"/>
<evidence type="ECO:0000256" key="6">
    <source>
        <dbReference type="ARBA" id="ARBA00022806"/>
    </source>
</evidence>
<evidence type="ECO:0000256" key="10">
    <source>
        <dbReference type="ARBA" id="ARBA00023204"/>
    </source>
</evidence>
<evidence type="ECO:0000256" key="7">
    <source>
        <dbReference type="ARBA" id="ARBA00022840"/>
    </source>
</evidence>